<dbReference type="FunFam" id="3.40.50.1820:FF:000025">
    <property type="entry name" value="putative methylesterase 11, chloroplastic"/>
    <property type="match status" value="1"/>
</dbReference>
<dbReference type="Pfam" id="PF12697">
    <property type="entry name" value="Abhydrolase_6"/>
    <property type="match status" value="1"/>
</dbReference>
<sequence>MVIASEDGKGLVMGIPPFSSRAAHFVLLHGIGGGAWCWYKLRCLMESSGYKVTCIDLKSAGIDPSDPDSILSFDQYNQPLVDFLSHLPQDQKVILVGHSAGGLSVTDAIYKFPKKIGMAIYIGATMLRWGFQTDQDIKDGAPDLSEFGDVYEFGYGLGRDHPPTSAIIKKEYQRKIIYHMSPQEDSTLALMLLKPGPLLALLGARLIEGIGADDITRVYIKTMHDQVIKPQQQEAMIQKWPPSTVYTLESDHSPFFSSPFMLFTLLLKAAASANCI</sequence>
<dbReference type="GO" id="GO:0009696">
    <property type="term" value="P:salicylic acid metabolic process"/>
    <property type="evidence" value="ECO:0000318"/>
    <property type="project" value="GO_Central"/>
</dbReference>
<dbReference type="GeneID" id="104588354"/>
<dbReference type="InterPro" id="IPR029058">
    <property type="entry name" value="AB_hydrolase_fold"/>
</dbReference>
<dbReference type="OrthoDB" id="1263307at2759"/>
<keyword evidence="2" id="KW-1185">Reference proteome</keyword>
<dbReference type="GO" id="GO:0080031">
    <property type="term" value="F:methyl salicylate esterase activity"/>
    <property type="evidence" value="ECO:0000318"/>
    <property type="project" value="GO_Central"/>
</dbReference>
<dbReference type="AlphaFoldDB" id="A0A1U7ZBB8"/>
<dbReference type="GO" id="GO:0009694">
    <property type="term" value="P:jasmonic acid metabolic process"/>
    <property type="evidence" value="ECO:0000318"/>
    <property type="project" value="GO_Central"/>
</dbReference>
<gene>
    <name evidence="3" type="primary">LOC104588354</name>
</gene>
<dbReference type="SUPFAM" id="SSF53474">
    <property type="entry name" value="alpha/beta-Hydrolases"/>
    <property type="match status" value="1"/>
</dbReference>
<keyword evidence="1" id="KW-0378">Hydrolase</keyword>
<dbReference type="KEGG" id="nnu:104588354"/>
<dbReference type="Gene3D" id="3.40.50.1820">
    <property type="entry name" value="alpha/beta hydrolase"/>
    <property type="match status" value="1"/>
</dbReference>
<dbReference type="OMA" id="SGGAWCW"/>
<dbReference type="InterPro" id="IPR045889">
    <property type="entry name" value="MES/HNL"/>
</dbReference>
<dbReference type="PANTHER" id="PTHR10992:SF1032">
    <property type="entry name" value="METHYLESTERASE 17"/>
    <property type="match status" value="1"/>
</dbReference>
<dbReference type="InterPro" id="IPR000073">
    <property type="entry name" value="AB_hydrolase_1"/>
</dbReference>
<reference evidence="3" key="1">
    <citation type="submission" date="2025-08" db="UniProtKB">
        <authorList>
            <consortium name="RefSeq"/>
        </authorList>
    </citation>
    <scope>IDENTIFICATION</scope>
</reference>
<evidence type="ECO:0000313" key="3">
    <source>
        <dbReference type="RefSeq" id="XP_010244542.1"/>
    </source>
</evidence>
<name>A0A1U7ZBB8_NELNU</name>
<dbReference type="GO" id="GO:0080032">
    <property type="term" value="F:methyl jasmonate esterase activity"/>
    <property type="evidence" value="ECO:0000318"/>
    <property type="project" value="GO_Central"/>
</dbReference>
<dbReference type="GO" id="GO:0080030">
    <property type="term" value="F:methyl indole-3-acetate esterase activity"/>
    <property type="evidence" value="ECO:0000318"/>
    <property type="project" value="GO_Central"/>
</dbReference>
<protein>
    <submittedName>
        <fullName evidence="3">Methylesterase 17-like</fullName>
    </submittedName>
</protein>
<dbReference type="PANTHER" id="PTHR10992">
    <property type="entry name" value="METHYLESTERASE FAMILY MEMBER"/>
    <property type="match status" value="1"/>
</dbReference>
<organism evidence="2 3">
    <name type="scientific">Nelumbo nucifera</name>
    <name type="common">Sacred lotus</name>
    <dbReference type="NCBI Taxonomy" id="4432"/>
    <lineage>
        <taxon>Eukaryota</taxon>
        <taxon>Viridiplantae</taxon>
        <taxon>Streptophyta</taxon>
        <taxon>Embryophyta</taxon>
        <taxon>Tracheophyta</taxon>
        <taxon>Spermatophyta</taxon>
        <taxon>Magnoliopsida</taxon>
        <taxon>Proteales</taxon>
        <taxon>Nelumbonaceae</taxon>
        <taxon>Nelumbo</taxon>
    </lineage>
</organism>
<evidence type="ECO:0000256" key="1">
    <source>
        <dbReference type="ARBA" id="ARBA00022801"/>
    </source>
</evidence>
<proteinExistence type="predicted"/>
<dbReference type="Proteomes" id="UP000189703">
    <property type="component" value="Unplaced"/>
</dbReference>
<accession>A0A1U7ZBB8</accession>
<dbReference type="eggNOG" id="ENOG502QPPA">
    <property type="taxonomic scope" value="Eukaryota"/>
</dbReference>
<dbReference type="RefSeq" id="XP_010244542.1">
    <property type="nucleotide sequence ID" value="XM_010246240.2"/>
</dbReference>
<evidence type="ECO:0000313" key="2">
    <source>
        <dbReference type="Proteomes" id="UP000189703"/>
    </source>
</evidence>